<name>A0AAW2A7U8_CULAL</name>
<evidence type="ECO:0000313" key="3">
    <source>
        <dbReference type="Proteomes" id="UP001479290"/>
    </source>
</evidence>
<evidence type="ECO:0000256" key="1">
    <source>
        <dbReference type="SAM" id="MobiDB-lite"/>
    </source>
</evidence>
<comment type="caution">
    <text evidence="2">The sequence shown here is derived from an EMBL/GenBank/DDBJ whole genome shotgun (WGS) entry which is preliminary data.</text>
</comment>
<protein>
    <submittedName>
        <fullName evidence="2">Uncharacterized protein</fullName>
    </submittedName>
</protein>
<dbReference type="AlphaFoldDB" id="A0AAW2A7U8"/>
<accession>A0AAW2A7U8</accession>
<proteinExistence type="predicted"/>
<feature type="non-terminal residue" evidence="2">
    <location>
        <position position="59"/>
    </location>
</feature>
<evidence type="ECO:0000313" key="2">
    <source>
        <dbReference type="EMBL" id="KAK9969785.1"/>
    </source>
</evidence>
<sequence length="59" mass="6182">MLSSLCSPKLCGPRKRGPSSSISYDGPGTIPSLPVSTGDPTAKHWWFSGRILACHAGDP</sequence>
<feature type="region of interest" description="Disordered" evidence="1">
    <location>
        <begin position="1"/>
        <end position="35"/>
    </location>
</feature>
<reference evidence="2 3" key="1">
    <citation type="submission" date="2024-05" db="EMBL/GenBank/DDBJ databases">
        <title>A high-quality chromosomal-level genome assembly of Topmouth culter (Culter alburnus).</title>
        <authorList>
            <person name="Zhao H."/>
        </authorList>
    </citation>
    <scope>NUCLEOTIDE SEQUENCE [LARGE SCALE GENOMIC DNA]</scope>
    <source>
        <strain evidence="2">CATC2023</strain>
        <tissue evidence="2">Muscle</tissue>
    </source>
</reference>
<keyword evidence="3" id="KW-1185">Reference proteome</keyword>
<dbReference type="Proteomes" id="UP001479290">
    <property type="component" value="Unassembled WGS sequence"/>
</dbReference>
<gene>
    <name evidence="2" type="ORF">ABG768_027932</name>
</gene>
<organism evidence="2 3">
    <name type="scientific">Culter alburnus</name>
    <name type="common">Topmouth culter</name>
    <dbReference type="NCBI Taxonomy" id="194366"/>
    <lineage>
        <taxon>Eukaryota</taxon>
        <taxon>Metazoa</taxon>
        <taxon>Chordata</taxon>
        <taxon>Craniata</taxon>
        <taxon>Vertebrata</taxon>
        <taxon>Euteleostomi</taxon>
        <taxon>Actinopterygii</taxon>
        <taxon>Neopterygii</taxon>
        <taxon>Teleostei</taxon>
        <taxon>Ostariophysi</taxon>
        <taxon>Cypriniformes</taxon>
        <taxon>Xenocyprididae</taxon>
        <taxon>Xenocypridinae</taxon>
        <taxon>Culter</taxon>
    </lineage>
</organism>
<dbReference type="EMBL" id="JAWDJR010000009">
    <property type="protein sequence ID" value="KAK9969785.1"/>
    <property type="molecule type" value="Genomic_DNA"/>
</dbReference>